<sequence>MTPMDLTALSESINEIRQMTVRGHCGSLGEQLPVLDAVYAPPKHNPFDVSVGYRDVLFIRIFVNPLDTPISPKNYNCFQDHVEVHMRQVHNVMLKSGAATS</sequence>
<name>A0A0C2D7W4_9BILA</name>
<protein>
    <submittedName>
        <fullName evidence="1">Uncharacterized protein</fullName>
    </submittedName>
</protein>
<reference evidence="1 2" key="1">
    <citation type="submission" date="2013-12" db="EMBL/GenBank/DDBJ databases">
        <title>Draft genome of the parsitic nematode Ancylostoma duodenale.</title>
        <authorList>
            <person name="Mitreva M."/>
        </authorList>
    </citation>
    <scope>NUCLEOTIDE SEQUENCE [LARGE SCALE GENOMIC DNA]</scope>
    <source>
        <strain evidence="1 2">Zhejiang</strain>
    </source>
</reference>
<evidence type="ECO:0000313" key="1">
    <source>
        <dbReference type="EMBL" id="KIH65778.1"/>
    </source>
</evidence>
<keyword evidence="2" id="KW-1185">Reference proteome</keyword>
<dbReference type="EMBL" id="KN727398">
    <property type="protein sequence ID" value="KIH65778.1"/>
    <property type="molecule type" value="Genomic_DNA"/>
</dbReference>
<dbReference type="AlphaFoldDB" id="A0A0C2D7W4"/>
<dbReference type="OrthoDB" id="5902503at2759"/>
<gene>
    <name evidence="1" type="ORF">ANCDUO_03895</name>
</gene>
<accession>A0A0C2D7W4</accession>
<dbReference type="Proteomes" id="UP000054047">
    <property type="component" value="Unassembled WGS sequence"/>
</dbReference>
<organism evidence="1 2">
    <name type="scientific">Ancylostoma duodenale</name>
    <dbReference type="NCBI Taxonomy" id="51022"/>
    <lineage>
        <taxon>Eukaryota</taxon>
        <taxon>Metazoa</taxon>
        <taxon>Ecdysozoa</taxon>
        <taxon>Nematoda</taxon>
        <taxon>Chromadorea</taxon>
        <taxon>Rhabditida</taxon>
        <taxon>Rhabditina</taxon>
        <taxon>Rhabditomorpha</taxon>
        <taxon>Strongyloidea</taxon>
        <taxon>Ancylostomatidae</taxon>
        <taxon>Ancylostomatinae</taxon>
        <taxon>Ancylostoma</taxon>
    </lineage>
</organism>
<proteinExistence type="predicted"/>
<evidence type="ECO:0000313" key="2">
    <source>
        <dbReference type="Proteomes" id="UP000054047"/>
    </source>
</evidence>